<dbReference type="EMBL" id="JAHUTI010029850">
    <property type="protein sequence ID" value="MED6241500.1"/>
    <property type="molecule type" value="Genomic_DNA"/>
</dbReference>
<reference evidence="1 2" key="1">
    <citation type="submission" date="2021-07" db="EMBL/GenBank/DDBJ databases">
        <authorList>
            <person name="Palmer J.M."/>
        </authorList>
    </citation>
    <scope>NUCLEOTIDE SEQUENCE [LARGE SCALE GENOMIC DNA]</scope>
    <source>
        <strain evidence="1 2">AT_MEX2019</strain>
        <tissue evidence="1">Muscle</tissue>
    </source>
</reference>
<evidence type="ECO:0000313" key="1">
    <source>
        <dbReference type="EMBL" id="MED6241500.1"/>
    </source>
</evidence>
<keyword evidence="2" id="KW-1185">Reference proteome</keyword>
<organism evidence="1 2">
    <name type="scientific">Ataeniobius toweri</name>
    <dbReference type="NCBI Taxonomy" id="208326"/>
    <lineage>
        <taxon>Eukaryota</taxon>
        <taxon>Metazoa</taxon>
        <taxon>Chordata</taxon>
        <taxon>Craniata</taxon>
        <taxon>Vertebrata</taxon>
        <taxon>Euteleostomi</taxon>
        <taxon>Actinopterygii</taxon>
        <taxon>Neopterygii</taxon>
        <taxon>Teleostei</taxon>
        <taxon>Neoteleostei</taxon>
        <taxon>Acanthomorphata</taxon>
        <taxon>Ovalentaria</taxon>
        <taxon>Atherinomorphae</taxon>
        <taxon>Cyprinodontiformes</taxon>
        <taxon>Goodeidae</taxon>
        <taxon>Ataeniobius</taxon>
    </lineage>
</organism>
<evidence type="ECO:0000313" key="2">
    <source>
        <dbReference type="Proteomes" id="UP001345963"/>
    </source>
</evidence>
<protein>
    <submittedName>
        <fullName evidence="1">Uncharacterized protein</fullName>
    </submittedName>
</protein>
<comment type="caution">
    <text evidence="1">The sequence shown here is derived from an EMBL/GenBank/DDBJ whole genome shotgun (WGS) entry which is preliminary data.</text>
</comment>
<dbReference type="Proteomes" id="UP001345963">
    <property type="component" value="Unassembled WGS sequence"/>
</dbReference>
<sequence>MSVVDINGLLQLPCEARAPNVNLQRPEHHYKRICCEESDISCVQSLKWTTDSENYTDRRCVCLGSGYKAKVYQKHQPPALLSVYTDESLTLIKYFFTAALTDKVNDFIHAAQYPIQRSDRTQIQPPTGQ</sequence>
<accession>A0ABU7AVV9</accession>
<name>A0ABU7AVV9_9TELE</name>
<gene>
    <name evidence="1" type="ORF">ATANTOWER_016770</name>
</gene>
<proteinExistence type="predicted"/>